<protein>
    <submittedName>
        <fullName evidence="1">Uncharacterized protein</fullName>
    </submittedName>
</protein>
<organism evidence="1 2">
    <name type="scientific">Enhygromyxa salina</name>
    <dbReference type="NCBI Taxonomy" id="215803"/>
    <lineage>
        <taxon>Bacteria</taxon>
        <taxon>Pseudomonadati</taxon>
        <taxon>Myxococcota</taxon>
        <taxon>Polyangia</taxon>
        <taxon>Nannocystales</taxon>
        <taxon>Nannocystaceae</taxon>
        <taxon>Enhygromyxa</taxon>
    </lineage>
</organism>
<reference evidence="1 2" key="1">
    <citation type="submission" date="2018-03" db="EMBL/GenBank/DDBJ databases">
        <title>Draft Genome Sequences of the Obligatory Marine Myxobacteria Enhygromyxa salina SWB005.</title>
        <authorList>
            <person name="Poehlein A."/>
            <person name="Moghaddam J.A."/>
            <person name="Harms H."/>
            <person name="Alanjari M."/>
            <person name="Koenig G.M."/>
            <person name="Daniel R."/>
            <person name="Schaeberle T.F."/>
        </authorList>
    </citation>
    <scope>NUCLEOTIDE SEQUENCE [LARGE SCALE GENOMIC DNA]</scope>
    <source>
        <strain evidence="1 2">SWB005</strain>
    </source>
</reference>
<comment type="caution">
    <text evidence="1">The sequence shown here is derived from an EMBL/GenBank/DDBJ whole genome shotgun (WGS) entry which is preliminary data.</text>
</comment>
<evidence type="ECO:0000313" key="2">
    <source>
        <dbReference type="Proteomes" id="UP000237968"/>
    </source>
</evidence>
<evidence type="ECO:0000313" key="1">
    <source>
        <dbReference type="EMBL" id="PRP92169.1"/>
    </source>
</evidence>
<gene>
    <name evidence="1" type="ORF">ENSA5_51160</name>
</gene>
<proteinExistence type="predicted"/>
<sequence length="171" mass="19190">MPGFERSRSELLTAKVRSVHKTMVRARIVGPVEYAEHLGSHAGHGFREGDLIEIPRTSVLVAARSTAPKREGFNSEGEAAAIFDSSHETKQTYTVRPGTPYDLVLPYRTPDIEWVVDRPSVKMRRIGSKGNYEQIMFSEDSMRGPITVRALDSDPEHGLVFVGRWEFHLAP</sequence>
<dbReference type="Proteomes" id="UP000237968">
    <property type="component" value="Unassembled WGS sequence"/>
</dbReference>
<dbReference type="EMBL" id="PVNK01000221">
    <property type="protein sequence ID" value="PRP92169.1"/>
    <property type="molecule type" value="Genomic_DNA"/>
</dbReference>
<name>A0A2S9XH23_9BACT</name>
<accession>A0A2S9XH23</accession>
<keyword evidence="2" id="KW-1185">Reference proteome</keyword>
<dbReference type="AlphaFoldDB" id="A0A2S9XH23"/>